<evidence type="ECO:0000256" key="6">
    <source>
        <dbReference type="ARBA" id="ARBA00013321"/>
    </source>
</evidence>
<dbReference type="HAMAP" id="MF_01169">
    <property type="entry name" value="SucA_OdhA"/>
    <property type="match status" value="1"/>
</dbReference>
<evidence type="ECO:0000313" key="13">
    <source>
        <dbReference type="Proteomes" id="UP001628091"/>
    </source>
</evidence>
<dbReference type="SUPFAM" id="SSF52518">
    <property type="entry name" value="Thiamin diphosphate-binding fold (THDP-binding)"/>
    <property type="match status" value="2"/>
</dbReference>
<keyword evidence="7" id="KW-0560">Oxidoreductase</keyword>
<dbReference type="InterPro" id="IPR029061">
    <property type="entry name" value="THDP-binding"/>
</dbReference>
<dbReference type="Pfam" id="PF02779">
    <property type="entry name" value="Transket_pyr"/>
    <property type="match status" value="1"/>
</dbReference>
<evidence type="ECO:0000256" key="3">
    <source>
        <dbReference type="ARBA" id="ARBA00006936"/>
    </source>
</evidence>
<name>A0ABQ0GU39_9HYPH</name>
<organism evidence="12 13">
    <name type="scientific">Phyllobacterium phragmitis</name>
    <dbReference type="NCBI Taxonomy" id="2670329"/>
    <lineage>
        <taxon>Bacteria</taxon>
        <taxon>Pseudomonadati</taxon>
        <taxon>Pseudomonadota</taxon>
        <taxon>Alphaproteobacteria</taxon>
        <taxon>Hyphomicrobiales</taxon>
        <taxon>Phyllobacteriaceae</taxon>
        <taxon>Phyllobacterium</taxon>
    </lineage>
</organism>
<dbReference type="SMART" id="SM00861">
    <property type="entry name" value="Transket_pyr"/>
    <property type="match status" value="1"/>
</dbReference>
<dbReference type="PANTHER" id="PTHR23152">
    <property type="entry name" value="2-OXOGLUTARATE DEHYDROGENASE"/>
    <property type="match status" value="1"/>
</dbReference>
<dbReference type="InterPro" id="IPR042179">
    <property type="entry name" value="KGD_C_sf"/>
</dbReference>
<dbReference type="InterPro" id="IPR023784">
    <property type="entry name" value="2oxoglutarate_DH_E1_bac"/>
</dbReference>
<keyword evidence="8" id="KW-0786">Thiamine pyrophosphate</keyword>
<evidence type="ECO:0000256" key="5">
    <source>
        <dbReference type="ARBA" id="ARBA00012280"/>
    </source>
</evidence>
<dbReference type="Pfam" id="PF16078">
    <property type="entry name" value="2-oxogl_dehyd_N"/>
    <property type="match status" value="1"/>
</dbReference>
<sequence length="1002" mass="112515">MARQEQANDVFALTSFLYGGNADYIEELYAKYEDDPTSVDPQWRDFFANLRDNAEDVRKNAQGASWTKPNWPVVANGELVSALDGNWGEVEKHIADKLKAKAAKGATNGTAAVPAVSEAEITNAARDSVRAIMMIRAYRMRGHLHAKLDPLSLAEPPEDYNELAPEAYGFTPADYDRKIFIDNVLGLEYATIPQMLEILKRTYCSTIGVEFMHISDPAEKAWIQERIEGPDKGVAFTPEGKKAILSKLIEAEGFEQFIDVKYKGTKRFGLDGGESLIPALEQIVKRGGQMGMKEIVLGMAHRGRLNVLSQVMGKPHRAIFHEFKGGSYTPDDVEGSGDVKYHLGASSDREFDGNRVHLSLTANPSHLEIVNPVVMGKARAKQDQLVGRSRDEVVPLSERAKVLPLLLHGDAAFAGQGVVAECFGLSGLKGHRVAGTVHFIINNQIGFTTNPRFSRSSPYPSDVAKMVEAPIFHVNGDDPEAVVYAAKVATEFRMIFHKPVVIDMFCYRRFGHNEGDEPAFTQPLMYKTIRGHKTTVQLYSEKLIAEGVVTEAEIDQMKADWRSRLESEFEAGQSYKPNKADWLDGAWSGLRKADNEDEQRRGKTAVPVKTLKEIGKKLVEVPAGFHVHRTIQRFLDNRAKMIETGEGIDWATAEALAFGSLAIEGHPVRLSGQDVERGTFSQRHSVLYDQETEQRYIPLNNLQKGQAVYEVINSMLSEEAVLGFEYGYSLSEPQALTLWEAQFGDFANGAQVVFDQFISSGERKWLRMSGLVCLLPHGYEGQGPEHSSARLERFLQLCAEDNMQVANVTTPANYFHILRRQMKRDFRKPLILMTPKSLLRHKRAVSTLAEMSGESTFHRLLWDDAQYLKDQPIKLQKDSKIRRVVMCSGKVYYDLYEEREKRGIDDIYLLRLEQLYPFPAKALITELSRFRGAEMVWCQEEPKNMGAWSFIDPYLEWVLAHIDAKHQRVRYTGRPAAASPATGLMSKHLAQLEAFLEDALGS</sequence>
<dbReference type="Pfam" id="PF16870">
    <property type="entry name" value="OxoGdeHyase_C"/>
    <property type="match status" value="1"/>
</dbReference>
<gene>
    <name evidence="12" type="ORF">PPNSA23_01350</name>
</gene>
<proteinExistence type="inferred from homology"/>
<evidence type="ECO:0000256" key="8">
    <source>
        <dbReference type="ARBA" id="ARBA00023052"/>
    </source>
</evidence>
<keyword evidence="9" id="KW-0324">Glycolysis</keyword>
<dbReference type="EMBL" id="BAAFZP010000001">
    <property type="protein sequence ID" value="GAB1580192.1"/>
    <property type="molecule type" value="Genomic_DNA"/>
</dbReference>
<dbReference type="Pfam" id="PF00676">
    <property type="entry name" value="E1_dh"/>
    <property type="match status" value="1"/>
</dbReference>
<dbReference type="InterPro" id="IPR011603">
    <property type="entry name" value="2oxoglutarate_DH_E1"/>
</dbReference>
<reference evidence="12 13" key="1">
    <citation type="submission" date="2024-10" db="EMBL/GenBank/DDBJ databases">
        <title>Isolation, draft genome sequencing and identification of Phyllobacterium sp. NSA23, isolated from leaf soil.</title>
        <authorList>
            <person name="Akita H."/>
        </authorList>
    </citation>
    <scope>NUCLEOTIDE SEQUENCE [LARGE SCALE GENOMIC DNA]</scope>
    <source>
        <strain evidence="12 13">NSA23</strain>
    </source>
</reference>
<comment type="cofactor">
    <cofactor evidence="1">
        <name>thiamine diphosphate</name>
        <dbReference type="ChEBI" id="CHEBI:58937"/>
    </cofactor>
</comment>
<evidence type="ECO:0000256" key="4">
    <source>
        <dbReference type="ARBA" id="ARBA00011301"/>
    </source>
</evidence>
<keyword evidence="13" id="KW-1185">Reference proteome</keyword>
<dbReference type="PANTHER" id="PTHR23152:SF4">
    <property type="entry name" value="2-OXOADIPATE DEHYDROGENASE COMPLEX COMPONENT E1"/>
    <property type="match status" value="1"/>
</dbReference>
<dbReference type="Gene3D" id="3.40.50.11610">
    <property type="entry name" value="Multifunctional 2-oxoglutarate metabolism enzyme, C-terminal domain"/>
    <property type="match status" value="1"/>
</dbReference>
<dbReference type="InterPro" id="IPR031717">
    <property type="entry name" value="ODO-1/KGD_C"/>
</dbReference>
<dbReference type="RefSeq" id="WP_407863240.1">
    <property type="nucleotide sequence ID" value="NZ_BAAFZP010000001.1"/>
</dbReference>
<dbReference type="NCBIfam" id="NF008907">
    <property type="entry name" value="PRK12270.1"/>
    <property type="match status" value="1"/>
</dbReference>
<dbReference type="NCBIfam" id="NF006914">
    <property type="entry name" value="PRK09404.1"/>
    <property type="match status" value="1"/>
</dbReference>
<evidence type="ECO:0000256" key="10">
    <source>
        <dbReference type="ARBA" id="ARBA00030680"/>
    </source>
</evidence>
<evidence type="ECO:0000256" key="2">
    <source>
        <dbReference type="ARBA" id="ARBA00003906"/>
    </source>
</evidence>
<accession>A0ABQ0GU39</accession>
<comment type="similarity">
    <text evidence="3">Belongs to the alpha-ketoglutarate dehydrogenase family.</text>
</comment>
<dbReference type="CDD" id="cd02016">
    <property type="entry name" value="TPP_E1_OGDC_like"/>
    <property type="match status" value="1"/>
</dbReference>
<evidence type="ECO:0000256" key="9">
    <source>
        <dbReference type="ARBA" id="ARBA00023152"/>
    </source>
</evidence>
<comment type="function">
    <text evidence="2">E1 component of the 2-oxoglutarate dehydrogenase (OGDH) complex which catalyzes the decarboxylation of 2-oxoglutarate, the first step in the conversion of 2-oxoglutarate to succinyl-CoA and CO(2).</text>
</comment>
<comment type="subunit">
    <text evidence="4">Homodimer. Part of the 2-oxoglutarate dehydrogenase (OGDH) complex composed of E1 (2-oxoglutarate dehydrogenase), E2 (dihydrolipoamide succinyltransferase) and E3 (dihydrolipoamide dehydrogenase); the complex contains multiple copies of the three enzymatic components (E1, E2 and E3).</text>
</comment>
<dbReference type="InterPro" id="IPR005475">
    <property type="entry name" value="Transketolase-like_Pyr-bd"/>
</dbReference>
<dbReference type="Proteomes" id="UP001628091">
    <property type="component" value="Unassembled WGS sequence"/>
</dbReference>
<protein>
    <recommendedName>
        <fullName evidence="6">2-oxoglutarate dehydrogenase E1 component</fullName>
        <ecNumber evidence="5">1.2.4.2</ecNumber>
    </recommendedName>
    <alternativeName>
        <fullName evidence="10">Alpha-ketoglutarate dehydrogenase</fullName>
    </alternativeName>
</protein>
<dbReference type="NCBIfam" id="TIGR00239">
    <property type="entry name" value="2oxo_dh_E1"/>
    <property type="match status" value="1"/>
</dbReference>
<evidence type="ECO:0000313" key="12">
    <source>
        <dbReference type="EMBL" id="GAB1580192.1"/>
    </source>
</evidence>
<dbReference type="Gene3D" id="1.10.287.1150">
    <property type="entry name" value="TPP helical domain"/>
    <property type="match status" value="1"/>
</dbReference>
<evidence type="ECO:0000256" key="7">
    <source>
        <dbReference type="ARBA" id="ARBA00023002"/>
    </source>
</evidence>
<feature type="domain" description="Transketolase-like pyrimidine-binding" evidence="11">
    <location>
        <begin position="648"/>
        <end position="841"/>
    </location>
</feature>
<dbReference type="EC" id="1.2.4.2" evidence="5"/>
<evidence type="ECO:0000256" key="1">
    <source>
        <dbReference type="ARBA" id="ARBA00001964"/>
    </source>
</evidence>
<dbReference type="InterPro" id="IPR032106">
    <property type="entry name" value="2-oxogl_dehyd_N"/>
</dbReference>
<comment type="caution">
    <text evidence="12">The sequence shown here is derived from an EMBL/GenBank/DDBJ whole genome shotgun (WGS) entry which is preliminary data.</text>
</comment>
<evidence type="ECO:0000259" key="11">
    <source>
        <dbReference type="SMART" id="SM00861"/>
    </source>
</evidence>
<dbReference type="Gene3D" id="3.40.50.970">
    <property type="match status" value="1"/>
</dbReference>
<dbReference type="InterPro" id="IPR001017">
    <property type="entry name" value="DH_E1"/>
</dbReference>
<dbReference type="Gene3D" id="3.40.50.12470">
    <property type="match status" value="1"/>
</dbReference>
<dbReference type="PIRSF" id="PIRSF000157">
    <property type="entry name" value="Oxoglu_dh_E1"/>
    <property type="match status" value="1"/>
</dbReference>